<reference evidence="7" key="2">
    <citation type="submission" date="2021-04" db="EMBL/GenBank/DDBJ databases">
        <authorList>
            <person name="Gilroy R."/>
        </authorList>
    </citation>
    <scope>NUCLEOTIDE SEQUENCE</scope>
    <source>
        <strain evidence="7">CHK186-1790</strain>
    </source>
</reference>
<evidence type="ECO:0000256" key="3">
    <source>
        <dbReference type="ARBA" id="ARBA00022692"/>
    </source>
</evidence>
<comment type="subcellular location">
    <subcellularLocation>
        <location evidence="1">Cell membrane</location>
        <topology evidence="1">Multi-pass membrane protein</topology>
    </subcellularLocation>
</comment>
<protein>
    <submittedName>
        <fullName evidence="7">ABC transporter permease</fullName>
    </submittedName>
</protein>
<name>A0A9D2P380_9FIRM</name>
<evidence type="ECO:0000256" key="6">
    <source>
        <dbReference type="SAM" id="Phobius"/>
    </source>
</evidence>
<keyword evidence="2" id="KW-1003">Cell membrane</keyword>
<gene>
    <name evidence="7" type="ORF">H9701_08525</name>
</gene>
<proteinExistence type="predicted"/>
<feature type="transmembrane region" description="Helical" evidence="6">
    <location>
        <begin position="190"/>
        <end position="210"/>
    </location>
</feature>
<keyword evidence="5 6" id="KW-0472">Membrane</keyword>
<dbReference type="EMBL" id="DWWJ01000154">
    <property type="protein sequence ID" value="HJC41583.1"/>
    <property type="molecule type" value="Genomic_DNA"/>
</dbReference>
<feature type="transmembrane region" description="Helical" evidence="6">
    <location>
        <begin position="240"/>
        <end position="259"/>
    </location>
</feature>
<dbReference type="PANTHER" id="PTHR47089:SF1">
    <property type="entry name" value="GUANOSINE ABC TRANSPORTER PERMEASE PROTEIN NUPP"/>
    <property type="match status" value="1"/>
</dbReference>
<sequence length="351" mass="36794">MDKKKLQETGLSLLITVIALVAALLVGAVVILAFGSNPLEAYGALWQGAFGTGIAFTITLGRAVPVMLTGLAVAIAFRCSVFSIGAEGQLLMGAMAAALVGAYVHLPMILHLPLTILASMAAGMAWAFFPAVLKLKGNVSVVISTIMFNYIAQYFVQYLILGPFKGPGESPATATIAETAQLPDLLPTPYVLNLGFVLALLAVVGTYVLLNRTSLGYEMRAVGFNASAARVNGIDVNRNMFLALLISGALAGLAGGIEVTGSLNKIVNNFSANYGFNGIPVALMAHNNPFAIIFSALLIGAMRSGSAMMQTSAGISQNMIDVIQGLIIVFLCAEYVIRYYIKRGIGGKKHA</sequence>
<feature type="transmembrane region" description="Helical" evidence="6">
    <location>
        <begin position="12"/>
        <end position="34"/>
    </location>
</feature>
<dbReference type="AlphaFoldDB" id="A0A9D2P380"/>
<keyword evidence="4 6" id="KW-1133">Transmembrane helix</keyword>
<evidence type="ECO:0000256" key="4">
    <source>
        <dbReference type="ARBA" id="ARBA00022989"/>
    </source>
</evidence>
<evidence type="ECO:0000256" key="5">
    <source>
        <dbReference type="ARBA" id="ARBA00023136"/>
    </source>
</evidence>
<dbReference type="Proteomes" id="UP000823882">
    <property type="component" value="Unassembled WGS sequence"/>
</dbReference>
<dbReference type="InterPro" id="IPR001851">
    <property type="entry name" value="ABC_transp_permease"/>
</dbReference>
<feature type="transmembrane region" description="Helical" evidence="6">
    <location>
        <begin position="322"/>
        <end position="341"/>
    </location>
</feature>
<feature type="transmembrane region" description="Helical" evidence="6">
    <location>
        <begin position="279"/>
        <end position="301"/>
    </location>
</feature>
<accession>A0A9D2P380</accession>
<dbReference type="GO" id="GO:0005886">
    <property type="term" value="C:plasma membrane"/>
    <property type="evidence" value="ECO:0007669"/>
    <property type="project" value="UniProtKB-SubCell"/>
</dbReference>
<reference evidence="7" key="1">
    <citation type="journal article" date="2021" name="PeerJ">
        <title>Extensive microbial diversity within the chicken gut microbiome revealed by metagenomics and culture.</title>
        <authorList>
            <person name="Gilroy R."/>
            <person name="Ravi A."/>
            <person name="Getino M."/>
            <person name="Pursley I."/>
            <person name="Horton D.L."/>
            <person name="Alikhan N.F."/>
            <person name="Baker D."/>
            <person name="Gharbi K."/>
            <person name="Hall N."/>
            <person name="Watson M."/>
            <person name="Adriaenssens E.M."/>
            <person name="Foster-Nyarko E."/>
            <person name="Jarju S."/>
            <person name="Secka A."/>
            <person name="Antonio M."/>
            <person name="Oren A."/>
            <person name="Chaudhuri R.R."/>
            <person name="La Ragione R."/>
            <person name="Hildebrand F."/>
            <person name="Pallen M.J."/>
        </authorList>
    </citation>
    <scope>NUCLEOTIDE SEQUENCE</scope>
    <source>
        <strain evidence="7">CHK186-1790</strain>
    </source>
</reference>
<evidence type="ECO:0000256" key="2">
    <source>
        <dbReference type="ARBA" id="ARBA00022475"/>
    </source>
</evidence>
<feature type="transmembrane region" description="Helical" evidence="6">
    <location>
        <begin position="139"/>
        <end position="160"/>
    </location>
</feature>
<feature type="transmembrane region" description="Helical" evidence="6">
    <location>
        <begin position="89"/>
        <end position="106"/>
    </location>
</feature>
<evidence type="ECO:0000256" key="1">
    <source>
        <dbReference type="ARBA" id="ARBA00004651"/>
    </source>
</evidence>
<evidence type="ECO:0000313" key="7">
    <source>
        <dbReference type="EMBL" id="HJC41583.1"/>
    </source>
</evidence>
<dbReference type="PANTHER" id="PTHR47089">
    <property type="entry name" value="ABC TRANSPORTER, PERMEASE PROTEIN"/>
    <property type="match status" value="1"/>
</dbReference>
<feature type="transmembrane region" description="Helical" evidence="6">
    <location>
        <begin position="54"/>
        <end position="77"/>
    </location>
</feature>
<comment type="caution">
    <text evidence="7">The sequence shown here is derived from an EMBL/GenBank/DDBJ whole genome shotgun (WGS) entry which is preliminary data.</text>
</comment>
<dbReference type="GO" id="GO:0022857">
    <property type="term" value="F:transmembrane transporter activity"/>
    <property type="evidence" value="ECO:0007669"/>
    <property type="project" value="InterPro"/>
</dbReference>
<feature type="transmembrane region" description="Helical" evidence="6">
    <location>
        <begin position="112"/>
        <end position="132"/>
    </location>
</feature>
<dbReference type="CDD" id="cd06580">
    <property type="entry name" value="TM_PBP1_transp_TpRbsC_like"/>
    <property type="match status" value="1"/>
</dbReference>
<organism evidence="7 8">
    <name type="scientific">Candidatus Intestinimonas pullistercoris</name>
    <dbReference type="NCBI Taxonomy" id="2838623"/>
    <lineage>
        <taxon>Bacteria</taxon>
        <taxon>Bacillati</taxon>
        <taxon>Bacillota</taxon>
        <taxon>Clostridia</taxon>
        <taxon>Eubacteriales</taxon>
        <taxon>Intestinimonas</taxon>
    </lineage>
</organism>
<dbReference type="Pfam" id="PF02653">
    <property type="entry name" value="BPD_transp_2"/>
    <property type="match status" value="1"/>
</dbReference>
<keyword evidence="3 6" id="KW-0812">Transmembrane</keyword>
<evidence type="ECO:0000313" key="8">
    <source>
        <dbReference type="Proteomes" id="UP000823882"/>
    </source>
</evidence>